<dbReference type="PANTHER" id="PTHR30135:SF3">
    <property type="entry name" value="GLUCONEOGENESIS FACTOR-RELATED"/>
    <property type="match status" value="1"/>
</dbReference>
<keyword evidence="5" id="KW-1185">Reference proteome</keyword>
<dbReference type="EMBL" id="JAFBDQ010000007">
    <property type="protein sequence ID" value="MBM7556805.1"/>
    <property type="molecule type" value="Genomic_DNA"/>
</dbReference>
<protein>
    <recommendedName>
        <fullName evidence="2">Putative gluconeogenesis factor</fullName>
    </recommendedName>
</protein>
<sequence length="431" mass="47765">MNKLKWLYPGLKFKRWLAIVLLGILLISTGVAVIIRFEPLSMLEDVFVSLIYSITGQLSSGINIFLGILIIGFGFYLVMFGIRKMISSVYDALLPGQEDGLVDILYQNRYLNRGPKIVVVGGGTGLSTMLRGIKKYTSNITAIVTVADDGGSSGVLRDELDILPPGDIRNCLVALANTEPLMENLFQYRFEEGELEGHSFGNLFIATLSKITGNFHQGVKKSSDVLAIRGQVLPSTLHDMRLYATLENGDTVKGESNIPETEGKIKKLSIDPADCEALPEALQAIKQADAVILGPGSLYTSVLPNLLIENLAEEIKKTEALKIYACNVMTQPGETDDYTASEHVQAIYNHIGEKIIDYVLVNDGEVEEELLEKYAEEGSYPVEVDWNQLLEQNLEIISEDLINQTDLVRHDHDKLAQVIMNLIFAEEQERN</sequence>
<comment type="caution">
    <text evidence="4">The sequence shown here is derived from an EMBL/GenBank/DDBJ whole genome shotgun (WGS) entry which is preliminary data.</text>
</comment>
<comment type="similarity">
    <text evidence="2">Belongs to the gluconeogenesis factor family.</text>
</comment>
<dbReference type="HAMAP" id="MF_00973">
    <property type="entry name" value="Gluconeogen_factor"/>
    <property type="match status" value="1"/>
</dbReference>
<dbReference type="Gene3D" id="3.40.50.10680">
    <property type="entry name" value="CofD-like domains"/>
    <property type="match status" value="1"/>
</dbReference>
<dbReference type="NCBIfam" id="TIGR01826">
    <property type="entry name" value="CofD_related"/>
    <property type="match status" value="1"/>
</dbReference>
<dbReference type="RefSeq" id="WP_204701580.1">
    <property type="nucleotide sequence ID" value="NZ_JAFBDQ010000007.1"/>
</dbReference>
<reference evidence="4" key="1">
    <citation type="submission" date="2021-01" db="EMBL/GenBank/DDBJ databases">
        <title>Genomic Encyclopedia of Type Strains, Phase IV (KMG-IV): sequencing the most valuable type-strain genomes for metagenomic binning, comparative biology and taxonomic classification.</title>
        <authorList>
            <person name="Goeker M."/>
        </authorList>
    </citation>
    <scope>NUCLEOTIDE SEQUENCE</scope>
    <source>
        <strain evidence="4">DSM 23230</strain>
    </source>
</reference>
<dbReference type="InterPro" id="IPR038136">
    <property type="entry name" value="CofD-like_dom_sf"/>
</dbReference>
<dbReference type="CDD" id="cd07187">
    <property type="entry name" value="YvcK_like"/>
    <property type="match status" value="1"/>
</dbReference>
<dbReference type="InterPro" id="IPR010119">
    <property type="entry name" value="Gluconeogen_factor"/>
</dbReference>
<dbReference type="Pfam" id="PF01933">
    <property type="entry name" value="CofD"/>
    <property type="match status" value="1"/>
</dbReference>
<proteinExistence type="inferred from homology"/>
<feature type="transmembrane region" description="Helical" evidence="3">
    <location>
        <begin position="56"/>
        <end position="78"/>
    </location>
</feature>
<keyword evidence="3" id="KW-0812">Transmembrane</keyword>
<organism evidence="4 5">
    <name type="scientific">Halanaerobacter jeridensis</name>
    <dbReference type="NCBI Taxonomy" id="706427"/>
    <lineage>
        <taxon>Bacteria</taxon>
        <taxon>Bacillati</taxon>
        <taxon>Bacillota</taxon>
        <taxon>Clostridia</taxon>
        <taxon>Halanaerobiales</taxon>
        <taxon>Halobacteroidaceae</taxon>
        <taxon>Halanaerobacter</taxon>
    </lineage>
</organism>
<keyword evidence="3" id="KW-1133">Transmembrane helix</keyword>
<evidence type="ECO:0000313" key="4">
    <source>
        <dbReference type="EMBL" id="MBM7556805.1"/>
    </source>
</evidence>
<evidence type="ECO:0000256" key="3">
    <source>
        <dbReference type="SAM" id="Phobius"/>
    </source>
</evidence>
<gene>
    <name evidence="4" type="ORF">JOC47_001656</name>
</gene>
<comment type="function">
    <text evidence="2">Required for morphogenesis under gluconeogenic growth conditions.</text>
</comment>
<dbReference type="GO" id="GO:0005737">
    <property type="term" value="C:cytoplasm"/>
    <property type="evidence" value="ECO:0007669"/>
    <property type="project" value="UniProtKB-SubCell"/>
</dbReference>
<dbReference type="InterPro" id="IPR002882">
    <property type="entry name" value="CofD"/>
</dbReference>
<keyword evidence="3" id="KW-0472">Membrane</keyword>
<evidence type="ECO:0000256" key="2">
    <source>
        <dbReference type="HAMAP-Rule" id="MF_00973"/>
    </source>
</evidence>
<accession>A0A939BMK6</accession>
<keyword evidence="1 2" id="KW-0963">Cytoplasm</keyword>
<evidence type="ECO:0000256" key="1">
    <source>
        <dbReference type="ARBA" id="ARBA00022490"/>
    </source>
</evidence>
<dbReference type="GO" id="GO:0008360">
    <property type="term" value="P:regulation of cell shape"/>
    <property type="evidence" value="ECO:0007669"/>
    <property type="project" value="UniProtKB-UniRule"/>
</dbReference>
<dbReference type="SUPFAM" id="SSF142338">
    <property type="entry name" value="CofD-like"/>
    <property type="match status" value="1"/>
</dbReference>
<evidence type="ECO:0000313" key="5">
    <source>
        <dbReference type="Proteomes" id="UP000774000"/>
    </source>
</evidence>
<name>A0A939BMK6_9FIRM</name>
<dbReference type="GO" id="GO:0043743">
    <property type="term" value="F:LPPG:FO 2-phospho-L-lactate transferase activity"/>
    <property type="evidence" value="ECO:0007669"/>
    <property type="project" value="InterPro"/>
</dbReference>
<dbReference type="Proteomes" id="UP000774000">
    <property type="component" value="Unassembled WGS sequence"/>
</dbReference>
<dbReference type="AlphaFoldDB" id="A0A939BMK6"/>
<dbReference type="PANTHER" id="PTHR30135">
    <property type="entry name" value="UNCHARACTERIZED PROTEIN YVCK-RELATED"/>
    <property type="match status" value="1"/>
</dbReference>
<comment type="subcellular location">
    <subcellularLocation>
        <location evidence="2">Cytoplasm</location>
    </subcellularLocation>
</comment>